<keyword evidence="2" id="KW-1185">Reference proteome</keyword>
<name>A0AAD6UI63_9AGAR</name>
<reference evidence="1" key="1">
    <citation type="submission" date="2023-03" db="EMBL/GenBank/DDBJ databases">
        <title>Massive genome expansion in bonnet fungi (Mycena s.s.) driven by repeated elements and novel gene families across ecological guilds.</title>
        <authorList>
            <consortium name="Lawrence Berkeley National Laboratory"/>
            <person name="Harder C.B."/>
            <person name="Miyauchi S."/>
            <person name="Viragh M."/>
            <person name="Kuo A."/>
            <person name="Thoen E."/>
            <person name="Andreopoulos B."/>
            <person name="Lu D."/>
            <person name="Skrede I."/>
            <person name="Drula E."/>
            <person name="Henrissat B."/>
            <person name="Morin E."/>
            <person name="Kohler A."/>
            <person name="Barry K."/>
            <person name="LaButti K."/>
            <person name="Morin E."/>
            <person name="Salamov A."/>
            <person name="Lipzen A."/>
            <person name="Mereny Z."/>
            <person name="Hegedus B."/>
            <person name="Baldrian P."/>
            <person name="Stursova M."/>
            <person name="Weitz H."/>
            <person name="Taylor A."/>
            <person name="Grigoriev I.V."/>
            <person name="Nagy L.G."/>
            <person name="Martin F."/>
            <person name="Kauserud H."/>
        </authorList>
    </citation>
    <scope>NUCLEOTIDE SEQUENCE</scope>
    <source>
        <strain evidence="1">CBHHK173m</strain>
    </source>
</reference>
<dbReference type="AlphaFoldDB" id="A0AAD6UI63"/>
<evidence type="ECO:0008006" key="3">
    <source>
        <dbReference type="Google" id="ProtNLM"/>
    </source>
</evidence>
<evidence type="ECO:0000313" key="1">
    <source>
        <dbReference type="EMBL" id="KAJ7101282.1"/>
    </source>
</evidence>
<sequence length="515" mass="59032">MVPPNDLNELLSPEEAQAFLYNNDPPPEEDLPKIRAFIAKAQDGLEALNAILLPMLMQRAMFEEILRKHTPLVLPIRRVPPEVWAEIFRWNLVDNQPITECDPPSPPPWLPAQVCRSWRAAALAESTLWSCVYIHYLLIPEPLELEEQLRRSRNASLDVFFYWKEDYAEYLLELLDLLVAQSSRWERATIYWAETNPGMVHSMSRIAGQLPRLKHLTSIANKPRAIPRDLFADASSLREVLLTETEEPFGRHVPDSPLLSAPWAQITRFRVRLGPEPVLEILRAMHQLRECGIYKRSGDAAHDFFATTSTMVLLPHLRRLCVWDARFLRVLEAPRLQYLMLDATGGQDAASSFIRRSGCQVLGLKIFDWGPDAVINLLGNIPGLKYLELGINIRPGYNREDSDENLRTMFAALGSASSPSLCPDLTSFIIERPSAIFGRDIYQRFFEMIVSRWHPGTPQGLKSVVFLDQAHQYYRGVQSLEESHQQWIQELRADGLDIRFDPYEDKLLNSDMELP</sequence>
<dbReference type="Proteomes" id="UP001222325">
    <property type="component" value="Unassembled WGS sequence"/>
</dbReference>
<evidence type="ECO:0000313" key="2">
    <source>
        <dbReference type="Proteomes" id="UP001222325"/>
    </source>
</evidence>
<protein>
    <recommendedName>
        <fullName evidence="3">F-box domain-containing protein</fullName>
    </recommendedName>
</protein>
<proteinExistence type="predicted"/>
<organism evidence="1 2">
    <name type="scientific">Mycena belliarum</name>
    <dbReference type="NCBI Taxonomy" id="1033014"/>
    <lineage>
        <taxon>Eukaryota</taxon>
        <taxon>Fungi</taxon>
        <taxon>Dikarya</taxon>
        <taxon>Basidiomycota</taxon>
        <taxon>Agaricomycotina</taxon>
        <taxon>Agaricomycetes</taxon>
        <taxon>Agaricomycetidae</taxon>
        <taxon>Agaricales</taxon>
        <taxon>Marasmiineae</taxon>
        <taxon>Mycenaceae</taxon>
        <taxon>Mycena</taxon>
    </lineage>
</organism>
<gene>
    <name evidence="1" type="ORF">B0H15DRAFT_815545</name>
</gene>
<dbReference type="EMBL" id="JARJCN010000004">
    <property type="protein sequence ID" value="KAJ7101282.1"/>
    <property type="molecule type" value="Genomic_DNA"/>
</dbReference>
<accession>A0AAD6UI63</accession>
<comment type="caution">
    <text evidence="1">The sequence shown here is derived from an EMBL/GenBank/DDBJ whole genome shotgun (WGS) entry which is preliminary data.</text>
</comment>